<gene>
    <name evidence="2" type="ordered locus">ASAC_0415</name>
</gene>
<dbReference type="OrthoDB" id="56053at2157"/>
<dbReference type="STRING" id="666510.ASAC_0415"/>
<dbReference type="EMBL" id="CP001742">
    <property type="protein sequence ID" value="ADL18822.1"/>
    <property type="molecule type" value="Genomic_DNA"/>
</dbReference>
<dbReference type="HOGENOM" id="CLU_1598918_0_0_2"/>
<organism evidence="2 3">
    <name type="scientific">Acidilobus saccharovorans (strain DSM 16705 / JCM 18335 / VKM B-2471 / 345-15)</name>
    <dbReference type="NCBI Taxonomy" id="666510"/>
    <lineage>
        <taxon>Archaea</taxon>
        <taxon>Thermoproteota</taxon>
        <taxon>Thermoprotei</taxon>
        <taxon>Acidilobales</taxon>
        <taxon>Acidilobaceae</taxon>
        <taxon>Acidilobus</taxon>
    </lineage>
</organism>
<dbReference type="GeneID" id="9498644"/>
<reference evidence="2 3" key="1">
    <citation type="journal article" date="2010" name="Appl. Environ. Microbiol.">
        <title>The genome sequence of the crenarchaeon Acidilobus saccharovorans supports a new order, Acidilobales, and suggests an important ecological role in terrestrial acidic hot springs.</title>
        <authorList>
            <person name="Mardanov A.V."/>
            <person name="Svetlitchnyi V.A."/>
            <person name="Beletsky A.V."/>
            <person name="Prokofeva M.I."/>
            <person name="Bonch-Osmolovskaya E.A."/>
            <person name="Ravin N.V."/>
            <person name="Skryabin K.G."/>
        </authorList>
    </citation>
    <scope>NUCLEOTIDE SEQUENCE [LARGE SCALE GENOMIC DNA]</scope>
    <source>
        <strain evidence="3">DSM 16705 / JCM 18335 / VKM B-2471 / 345-15</strain>
    </source>
</reference>
<dbReference type="RefSeq" id="WP_013266334.1">
    <property type="nucleotide sequence ID" value="NC_014374.1"/>
</dbReference>
<dbReference type="InParanoid" id="D9Q0I4"/>
<sequence length="166" mass="19343">MTEAEEETKGAVRYRDTLIWFMLFILSEKPMHGYEIIKRIRELTMNQWKPAAGSIYPLLSYMKDLGLVDIANIEENKVRGGKKITYTLTDKGWEEFRELLLKKSDLYMNFLSFIVKNSIRRLREHGYNEDASLLCNRVSNWTKELIESAQSECGDLKAANQPNKAQ</sequence>
<dbReference type="AlphaFoldDB" id="D9Q0I4"/>
<keyword evidence="3" id="KW-1185">Reference proteome</keyword>
<dbReference type="PANTHER" id="PTHR43252:SF5">
    <property type="entry name" value="TRANSCRIPTIONAL REGULATOR, PADR-LIKE FAMILY"/>
    <property type="match status" value="1"/>
</dbReference>
<dbReference type="eggNOG" id="arCOG00002">
    <property type="taxonomic scope" value="Archaea"/>
</dbReference>
<dbReference type="Gene3D" id="1.10.10.10">
    <property type="entry name" value="Winged helix-like DNA-binding domain superfamily/Winged helix DNA-binding domain"/>
    <property type="match status" value="1"/>
</dbReference>
<dbReference type="KEGG" id="asc:ASAC_0415"/>
<proteinExistence type="predicted"/>
<dbReference type="Proteomes" id="UP000000346">
    <property type="component" value="Chromosome"/>
</dbReference>
<protein>
    <submittedName>
        <fullName evidence="2">Putative transcriptional regulator, PadR family</fullName>
    </submittedName>
</protein>
<dbReference type="InterPro" id="IPR005149">
    <property type="entry name" value="Tscrpt_reg_PadR_N"/>
</dbReference>
<dbReference type="InterPro" id="IPR036388">
    <property type="entry name" value="WH-like_DNA-bd_sf"/>
</dbReference>
<name>D9Q0I4_ACIS3</name>
<dbReference type="PANTHER" id="PTHR43252">
    <property type="entry name" value="TRANSCRIPTIONAL REGULATOR YQJI"/>
    <property type="match status" value="1"/>
</dbReference>
<dbReference type="InterPro" id="IPR036390">
    <property type="entry name" value="WH_DNA-bd_sf"/>
</dbReference>
<accession>D9Q0I4</accession>
<evidence type="ECO:0000259" key="1">
    <source>
        <dbReference type="Pfam" id="PF03551"/>
    </source>
</evidence>
<evidence type="ECO:0000313" key="3">
    <source>
        <dbReference type="Proteomes" id="UP000000346"/>
    </source>
</evidence>
<feature type="domain" description="Transcription regulator PadR N-terminal" evidence="1">
    <location>
        <begin position="22"/>
        <end position="97"/>
    </location>
</feature>
<evidence type="ECO:0000313" key="2">
    <source>
        <dbReference type="EMBL" id="ADL18822.1"/>
    </source>
</evidence>
<dbReference type="Pfam" id="PF03551">
    <property type="entry name" value="PadR"/>
    <property type="match status" value="1"/>
</dbReference>
<dbReference type="SUPFAM" id="SSF46785">
    <property type="entry name" value="Winged helix' DNA-binding domain"/>
    <property type="match status" value="1"/>
</dbReference>